<evidence type="ECO:0000313" key="13">
    <source>
        <dbReference type="EMBL" id="EEC84107.1"/>
    </source>
</evidence>
<sequence>MASFPLFPALLLLLCSSSLALDSVSEPTLSWTCGDDQVAILDTSDGGRNLSVNGELVQDRVLGCQKLRSYYVSRCLRCGQQSEAWRGAWKHYCREGSESSNAQNIPRKLLRQPSMNDAKIEDDPCKNMGIHGHNQDDNDSLEGQDHLLAVPGVILLCCGLMIPCFHAEKKEVSRHNTTSIQRNAGNWLSKAFSHHELNTCSNAPCSSMLSMSVKSCAILTIFCMQILRATQNFSPSFKLGEGGFGTVYRAVLPDGQVVAVKRAKKDQFAGPRDEFSNEVEWLAKIDHRNLVRLLGFTDKGHERIIITEYVPNGTLREHLDGQYGRTLDFNQRLEIAIDVAHALTYLHLYAEKTIIHRDVKSSNILLTESYRAKVSDFGFARSGPSDTEKTHISTKVKGTAGYLDPEYLRTYQLTPKSDVFSFGILLVEILSARRPVELKRAAEERITIRWTFKKFNEGNRREILDPLLEDPVDDEVLERLLNLAFQCAAPTREDRPTMKEVGEQLWEIRKEYGKSVRRWGDLLNLERRALEQLPHGLQRFSEAMCSSEVGEAVGLGEAVEASDRKRPDENEEVEQEHHQPEHITVAPSTLPRTLATATPQVALGKESRVRALPLQQRDGPPLARLSPDYMQLVVSVC</sequence>
<dbReference type="Proteomes" id="UP000007015">
    <property type="component" value="Chromosome 9"/>
</dbReference>
<dbReference type="GO" id="GO:0005524">
    <property type="term" value="F:ATP binding"/>
    <property type="evidence" value="ECO:0007669"/>
    <property type="project" value="UniProtKB-UniRule"/>
</dbReference>
<evidence type="ECO:0000256" key="4">
    <source>
        <dbReference type="ARBA" id="ARBA00022741"/>
    </source>
</evidence>
<evidence type="ECO:0000256" key="11">
    <source>
        <dbReference type="SAM" id="SignalP"/>
    </source>
</evidence>
<keyword evidence="2" id="KW-0723">Serine/threonine-protein kinase</keyword>
<keyword evidence="4 9" id="KW-0547">Nucleotide-binding</keyword>
<keyword evidence="14" id="KW-1185">Reference proteome</keyword>
<feature type="chain" id="PRO_5002868093" description="non-specific serine/threonine protein kinase" evidence="11">
    <location>
        <begin position="21"/>
        <end position="637"/>
    </location>
</feature>
<evidence type="ECO:0000256" key="1">
    <source>
        <dbReference type="ARBA" id="ARBA00012513"/>
    </source>
</evidence>
<organism evidence="13 14">
    <name type="scientific">Oryza sativa subsp. indica</name>
    <name type="common">Rice</name>
    <dbReference type="NCBI Taxonomy" id="39946"/>
    <lineage>
        <taxon>Eukaryota</taxon>
        <taxon>Viridiplantae</taxon>
        <taxon>Streptophyta</taxon>
        <taxon>Embryophyta</taxon>
        <taxon>Tracheophyta</taxon>
        <taxon>Spermatophyta</taxon>
        <taxon>Magnoliopsida</taxon>
        <taxon>Liliopsida</taxon>
        <taxon>Poales</taxon>
        <taxon>Poaceae</taxon>
        <taxon>BOP clade</taxon>
        <taxon>Oryzoideae</taxon>
        <taxon>Oryzeae</taxon>
        <taxon>Oryzinae</taxon>
        <taxon>Oryza</taxon>
        <taxon>Oryza sativa</taxon>
    </lineage>
</organism>
<dbReference type="GO" id="GO:0004674">
    <property type="term" value="F:protein serine/threonine kinase activity"/>
    <property type="evidence" value="ECO:0007669"/>
    <property type="project" value="UniProtKB-KW"/>
</dbReference>
<dbReference type="PROSITE" id="PS00108">
    <property type="entry name" value="PROTEIN_KINASE_ST"/>
    <property type="match status" value="1"/>
</dbReference>
<feature type="signal peptide" evidence="11">
    <location>
        <begin position="1"/>
        <end position="20"/>
    </location>
</feature>
<protein>
    <recommendedName>
        <fullName evidence="1">non-specific serine/threonine protein kinase</fullName>
        <ecNumber evidence="1">2.7.11.1</ecNumber>
    </recommendedName>
</protein>
<evidence type="ECO:0000256" key="2">
    <source>
        <dbReference type="ARBA" id="ARBA00022527"/>
    </source>
</evidence>
<dbReference type="AlphaFoldDB" id="B8BCZ9"/>
<dbReference type="InterPro" id="IPR008271">
    <property type="entry name" value="Ser/Thr_kinase_AS"/>
</dbReference>
<dbReference type="SUPFAM" id="SSF56112">
    <property type="entry name" value="Protein kinase-like (PK-like)"/>
    <property type="match status" value="1"/>
</dbReference>
<dbReference type="PROSITE" id="PS50011">
    <property type="entry name" value="PROTEIN_KINASE_DOM"/>
    <property type="match status" value="1"/>
</dbReference>
<name>B8BCZ9_ORYSI</name>
<dbReference type="OMA" id="HQPEHIT"/>
<keyword evidence="3" id="KW-0808">Transferase</keyword>
<dbReference type="InterPro" id="IPR017441">
    <property type="entry name" value="Protein_kinase_ATP_BS"/>
</dbReference>
<feature type="region of interest" description="Disordered" evidence="10">
    <location>
        <begin position="557"/>
        <end position="581"/>
    </location>
</feature>
<dbReference type="Gramene" id="BGIOSGA030304-TA">
    <property type="protein sequence ID" value="BGIOSGA030304-PA"/>
    <property type="gene ID" value="BGIOSGA030304"/>
</dbReference>
<evidence type="ECO:0000313" key="14">
    <source>
        <dbReference type="Proteomes" id="UP000007015"/>
    </source>
</evidence>
<keyword evidence="5" id="KW-0418">Kinase</keyword>
<evidence type="ECO:0000256" key="5">
    <source>
        <dbReference type="ARBA" id="ARBA00022777"/>
    </source>
</evidence>
<gene>
    <name evidence="13" type="ORF">OsI_30427</name>
</gene>
<dbReference type="SMART" id="SM00220">
    <property type="entry name" value="S_TKc"/>
    <property type="match status" value="1"/>
</dbReference>
<dbReference type="InterPro" id="IPR000719">
    <property type="entry name" value="Prot_kinase_dom"/>
</dbReference>
<evidence type="ECO:0000259" key="12">
    <source>
        <dbReference type="PROSITE" id="PS50011"/>
    </source>
</evidence>
<dbReference type="EC" id="2.7.11.1" evidence="1"/>
<keyword evidence="6 9" id="KW-0067">ATP-binding</keyword>
<dbReference type="CDD" id="cd14066">
    <property type="entry name" value="STKc_IRAK"/>
    <property type="match status" value="1"/>
</dbReference>
<evidence type="ECO:0000256" key="8">
    <source>
        <dbReference type="ARBA" id="ARBA00048679"/>
    </source>
</evidence>
<reference evidence="13 14" key="1">
    <citation type="journal article" date="2005" name="PLoS Biol.">
        <title>The genomes of Oryza sativa: a history of duplications.</title>
        <authorList>
            <person name="Yu J."/>
            <person name="Wang J."/>
            <person name="Lin W."/>
            <person name="Li S."/>
            <person name="Li H."/>
            <person name="Zhou J."/>
            <person name="Ni P."/>
            <person name="Dong W."/>
            <person name="Hu S."/>
            <person name="Zeng C."/>
            <person name="Zhang J."/>
            <person name="Zhang Y."/>
            <person name="Li R."/>
            <person name="Xu Z."/>
            <person name="Li S."/>
            <person name="Li X."/>
            <person name="Zheng H."/>
            <person name="Cong L."/>
            <person name="Lin L."/>
            <person name="Yin J."/>
            <person name="Geng J."/>
            <person name="Li G."/>
            <person name="Shi J."/>
            <person name="Liu J."/>
            <person name="Lv H."/>
            <person name="Li J."/>
            <person name="Wang J."/>
            <person name="Deng Y."/>
            <person name="Ran L."/>
            <person name="Shi X."/>
            <person name="Wang X."/>
            <person name="Wu Q."/>
            <person name="Li C."/>
            <person name="Ren X."/>
            <person name="Wang J."/>
            <person name="Wang X."/>
            <person name="Li D."/>
            <person name="Liu D."/>
            <person name="Zhang X."/>
            <person name="Ji Z."/>
            <person name="Zhao W."/>
            <person name="Sun Y."/>
            <person name="Zhang Z."/>
            <person name="Bao J."/>
            <person name="Han Y."/>
            <person name="Dong L."/>
            <person name="Ji J."/>
            <person name="Chen P."/>
            <person name="Wu S."/>
            <person name="Liu J."/>
            <person name="Xiao Y."/>
            <person name="Bu D."/>
            <person name="Tan J."/>
            <person name="Yang L."/>
            <person name="Ye C."/>
            <person name="Zhang J."/>
            <person name="Xu J."/>
            <person name="Zhou Y."/>
            <person name="Yu Y."/>
            <person name="Zhang B."/>
            <person name="Zhuang S."/>
            <person name="Wei H."/>
            <person name="Liu B."/>
            <person name="Lei M."/>
            <person name="Yu H."/>
            <person name="Li Y."/>
            <person name="Xu H."/>
            <person name="Wei S."/>
            <person name="He X."/>
            <person name="Fang L."/>
            <person name="Zhang Z."/>
            <person name="Zhang Y."/>
            <person name="Huang X."/>
            <person name="Su Z."/>
            <person name="Tong W."/>
            <person name="Li J."/>
            <person name="Tong Z."/>
            <person name="Li S."/>
            <person name="Ye J."/>
            <person name="Wang L."/>
            <person name="Fang L."/>
            <person name="Lei T."/>
            <person name="Chen C."/>
            <person name="Chen H."/>
            <person name="Xu Z."/>
            <person name="Li H."/>
            <person name="Huang H."/>
            <person name="Zhang F."/>
            <person name="Xu H."/>
            <person name="Li N."/>
            <person name="Zhao C."/>
            <person name="Li S."/>
            <person name="Dong L."/>
            <person name="Huang Y."/>
            <person name="Li L."/>
            <person name="Xi Y."/>
            <person name="Qi Q."/>
            <person name="Li W."/>
            <person name="Zhang B."/>
            <person name="Hu W."/>
            <person name="Zhang Y."/>
            <person name="Tian X."/>
            <person name="Jiao Y."/>
            <person name="Liang X."/>
            <person name="Jin J."/>
            <person name="Gao L."/>
            <person name="Zheng W."/>
            <person name="Hao B."/>
            <person name="Liu S."/>
            <person name="Wang W."/>
            <person name="Yuan L."/>
            <person name="Cao M."/>
            <person name="McDermott J."/>
            <person name="Samudrala R."/>
            <person name="Wang J."/>
            <person name="Wong G.K."/>
            <person name="Yang H."/>
        </authorList>
    </citation>
    <scope>NUCLEOTIDE SEQUENCE [LARGE SCALE GENOMIC DNA]</scope>
    <source>
        <strain evidence="14">cv. 93-11</strain>
    </source>
</reference>
<evidence type="ECO:0000256" key="6">
    <source>
        <dbReference type="ARBA" id="ARBA00022840"/>
    </source>
</evidence>
<dbReference type="Gene3D" id="1.10.510.10">
    <property type="entry name" value="Transferase(Phosphotransferase) domain 1"/>
    <property type="match status" value="1"/>
</dbReference>
<accession>B8BCZ9</accession>
<dbReference type="PROSITE" id="PS00107">
    <property type="entry name" value="PROTEIN_KINASE_ATP"/>
    <property type="match status" value="1"/>
</dbReference>
<dbReference type="Gene3D" id="3.30.200.20">
    <property type="entry name" value="Phosphorylase Kinase, domain 1"/>
    <property type="match status" value="1"/>
</dbReference>
<dbReference type="STRING" id="39946.B8BCZ9"/>
<comment type="catalytic activity">
    <reaction evidence="8">
        <text>L-seryl-[protein] + ATP = O-phospho-L-seryl-[protein] + ADP + H(+)</text>
        <dbReference type="Rhea" id="RHEA:17989"/>
        <dbReference type="Rhea" id="RHEA-COMP:9863"/>
        <dbReference type="Rhea" id="RHEA-COMP:11604"/>
        <dbReference type="ChEBI" id="CHEBI:15378"/>
        <dbReference type="ChEBI" id="CHEBI:29999"/>
        <dbReference type="ChEBI" id="CHEBI:30616"/>
        <dbReference type="ChEBI" id="CHEBI:83421"/>
        <dbReference type="ChEBI" id="CHEBI:456216"/>
        <dbReference type="EC" id="2.7.11.1"/>
    </reaction>
</comment>
<evidence type="ECO:0000256" key="7">
    <source>
        <dbReference type="ARBA" id="ARBA00047899"/>
    </source>
</evidence>
<comment type="catalytic activity">
    <reaction evidence="7">
        <text>L-threonyl-[protein] + ATP = O-phospho-L-threonyl-[protein] + ADP + H(+)</text>
        <dbReference type="Rhea" id="RHEA:46608"/>
        <dbReference type="Rhea" id="RHEA-COMP:11060"/>
        <dbReference type="Rhea" id="RHEA-COMP:11605"/>
        <dbReference type="ChEBI" id="CHEBI:15378"/>
        <dbReference type="ChEBI" id="CHEBI:30013"/>
        <dbReference type="ChEBI" id="CHEBI:30616"/>
        <dbReference type="ChEBI" id="CHEBI:61977"/>
        <dbReference type="ChEBI" id="CHEBI:456216"/>
        <dbReference type="EC" id="2.7.11.1"/>
    </reaction>
</comment>
<evidence type="ECO:0000256" key="10">
    <source>
        <dbReference type="SAM" id="MobiDB-lite"/>
    </source>
</evidence>
<proteinExistence type="predicted"/>
<dbReference type="FunFam" id="1.10.510.10:FF:000300">
    <property type="entry name" value="Calmodulin-binding receptor-like cytoplasmic kinase 3"/>
    <property type="match status" value="1"/>
</dbReference>
<keyword evidence="11" id="KW-0732">Signal</keyword>
<dbReference type="PANTHER" id="PTHR46008:SF48">
    <property type="entry name" value="PROTEIN KINASE DOMAIN-CONTAINING PROTEIN"/>
    <property type="match status" value="1"/>
</dbReference>
<evidence type="ECO:0000256" key="3">
    <source>
        <dbReference type="ARBA" id="ARBA00022679"/>
    </source>
</evidence>
<dbReference type="Pfam" id="PF00069">
    <property type="entry name" value="Pkinase"/>
    <property type="match status" value="1"/>
</dbReference>
<feature type="binding site" evidence="9">
    <location>
        <position position="265"/>
    </location>
    <ligand>
        <name>ATP</name>
        <dbReference type="ChEBI" id="CHEBI:30616"/>
    </ligand>
</feature>
<dbReference type="HOGENOM" id="CLU_000288_21_4_1"/>
<dbReference type="EMBL" id="CM000134">
    <property type="protein sequence ID" value="EEC84107.1"/>
    <property type="molecule type" value="Genomic_DNA"/>
</dbReference>
<feature type="domain" description="Protein kinase" evidence="12">
    <location>
        <begin position="233"/>
        <end position="507"/>
    </location>
</feature>
<evidence type="ECO:0000256" key="9">
    <source>
        <dbReference type="PROSITE-ProRule" id="PRU10141"/>
    </source>
</evidence>
<dbReference type="InterPro" id="IPR011009">
    <property type="entry name" value="Kinase-like_dom_sf"/>
</dbReference>
<dbReference type="PANTHER" id="PTHR46008">
    <property type="entry name" value="LEAF RUST 10 DISEASE-RESISTANCE LOCUS RECEPTOR-LIKE PROTEIN KINASE-LIKE 1.4"/>
    <property type="match status" value="1"/>
</dbReference>